<dbReference type="AlphaFoldDB" id="A0A075GPC0"/>
<dbReference type="SMART" id="SM00232">
    <property type="entry name" value="JAB_MPN"/>
    <property type="match status" value="1"/>
</dbReference>
<dbReference type="GO" id="GO:0008235">
    <property type="term" value="F:metalloexopeptidase activity"/>
    <property type="evidence" value="ECO:0007669"/>
    <property type="project" value="TreeGrafter"/>
</dbReference>
<organism evidence="7">
    <name type="scientific">uncultured marine thaumarchaeote KM3_16_C10</name>
    <dbReference type="NCBI Taxonomy" id="1456042"/>
    <lineage>
        <taxon>Archaea</taxon>
        <taxon>Nitrososphaerota</taxon>
        <taxon>environmental samples</taxon>
    </lineage>
</organism>
<dbReference type="InterPro" id="IPR000555">
    <property type="entry name" value="JAMM/MPN+_dom"/>
</dbReference>
<accession>A0A075GPC0</accession>
<dbReference type="Gene3D" id="3.40.140.10">
    <property type="entry name" value="Cytidine Deaminase, domain 2"/>
    <property type="match status" value="1"/>
</dbReference>
<dbReference type="PROSITE" id="PS50249">
    <property type="entry name" value="MPN"/>
    <property type="match status" value="1"/>
</dbReference>
<evidence type="ECO:0000256" key="2">
    <source>
        <dbReference type="ARBA" id="ARBA00022723"/>
    </source>
</evidence>
<keyword evidence="3" id="KW-0378">Hydrolase</keyword>
<protein>
    <submittedName>
        <fullName evidence="7">Mov34/MPN/PAD-1 family protein</fullName>
    </submittedName>
</protein>
<evidence type="ECO:0000256" key="1">
    <source>
        <dbReference type="ARBA" id="ARBA00022670"/>
    </source>
</evidence>
<dbReference type="InterPro" id="IPR051929">
    <property type="entry name" value="VirAsm_ModProt"/>
</dbReference>
<feature type="domain" description="MPN" evidence="6">
    <location>
        <begin position="20"/>
        <end position="158"/>
    </location>
</feature>
<dbReference type="EMBL" id="KF900692">
    <property type="protein sequence ID" value="AIF03882.1"/>
    <property type="molecule type" value="Genomic_DNA"/>
</dbReference>
<evidence type="ECO:0000256" key="5">
    <source>
        <dbReference type="ARBA" id="ARBA00023049"/>
    </source>
</evidence>
<keyword evidence="2" id="KW-0479">Metal-binding</keyword>
<reference evidence="7" key="1">
    <citation type="journal article" date="2014" name="Genome Biol. Evol.">
        <title>Pangenome evidence for extensive interdomain horizontal transfer affecting lineage core and shell genes in uncultured planktonic thaumarchaeota and euryarchaeota.</title>
        <authorList>
            <person name="Deschamps P."/>
            <person name="Zivanovic Y."/>
            <person name="Moreira D."/>
            <person name="Rodriguez-Valera F."/>
            <person name="Lopez-Garcia P."/>
        </authorList>
    </citation>
    <scope>NUCLEOTIDE SEQUENCE</scope>
</reference>
<evidence type="ECO:0000256" key="4">
    <source>
        <dbReference type="ARBA" id="ARBA00022833"/>
    </source>
</evidence>
<sequence>MDGLNNNYRRVCRIVTVKEIILNQSQLDMLTEHAIKSGQNESCAMLLGIQKEEQWNVKEIFLTQNVDGNPEVEFTISPEELLTGYKHAEEKHLELIGIFHSHPKSIALPSSTDQKFMGLNGDVPWIIFSGLTTDFKAFILEEDVEEIKIRIVERHFFQ</sequence>
<dbReference type="CDD" id="cd08070">
    <property type="entry name" value="MPN_like"/>
    <property type="match status" value="1"/>
</dbReference>
<dbReference type="SUPFAM" id="SSF102712">
    <property type="entry name" value="JAB1/MPN domain"/>
    <property type="match status" value="1"/>
</dbReference>
<proteinExistence type="predicted"/>
<dbReference type="PANTHER" id="PTHR34858">
    <property type="entry name" value="CYSO-CYSTEINE PEPTIDASE"/>
    <property type="match status" value="1"/>
</dbReference>
<keyword evidence="5" id="KW-0482">Metalloprotease</keyword>
<evidence type="ECO:0000313" key="7">
    <source>
        <dbReference type="EMBL" id="AIF03882.1"/>
    </source>
</evidence>
<name>A0A075GPC0_9ARCH</name>
<dbReference type="Pfam" id="PF14464">
    <property type="entry name" value="Prok-JAB"/>
    <property type="match status" value="1"/>
</dbReference>
<evidence type="ECO:0000259" key="6">
    <source>
        <dbReference type="PROSITE" id="PS50249"/>
    </source>
</evidence>
<dbReference type="PANTHER" id="PTHR34858:SF1">
    <property type="entry name" value="CYSO-CYSTEINE PEPTIDASE"/>
    <property type="match status" value="1"/>
</dbReference>
<keyword evidence="1" id="KW-0645">Protease</keyword>
<dbReference type="GO" id="GO:0008270">
    <property type="term" value="F:zinc ion binding"/>
    <property type="evidence" value="ECO:0007669"/>
    <property type="project" value="TreeGrafter"/>
</dbReference>
<dbReference type="GO" id="GO:0006508">
    <property type="term" value="P:proteolysis"/>
    <property type="evidence" value="ECO:0007669"/>
    <property type="project" value="UniProtKB-KW"/>
</dbReference>
<dbReference type="InterPro" id="IPR028090">
    <property type="entry name" value="JAB_dom_prok"/>
</dbReference>
<evidence type="ECO:0000256" key="3">
    <source>
        <dbReference type="ARBA" id="ARBA00022801"/>
    </source>
</evidence>
<dbReference type="InterPro" id="IPR037518">
    <property type="entry name" value="MPN"/>
</dbReference>
<keyword evidence="4" id="KW-0862">Zinc</keyword>